<feature type="region of interest" description="Disordered" evidence="4">
    <location>
        <begin position="1000"/>
        <end position="1030"/>
    </location>
</feature>
<dbReference type="GO" id="GO:0051015">
    <property type="term" value="F:actin filament binding"/>
    <property type="evidence" value="ECO:0007669"/>
    <property type="project" value="TreeGrafter"/>
</dbReference>
<feature type="coiled-coil region" evidence="3">
    <location>
        <begin position="309"/>
        <end position="356"/>
    </location>
</feature>
<keyword evidence="1 3" id="KW-0175">Coiled coil</keyword>
<reference evidence="6 7" key="1">
    <citation type="journal article" date="2023" name="Hortic Res">
        <title>Pangenome of water caltrop reveals structural variations and asymmetric subgenome divergence after allopolyploidization.</title>
        <authorList>
            <person name="Zhang X."/>
            <person name="Chen Y."/>
            <person name="Wang L."/>
            <person name="Yuan Y."/>
            <person name="Fang M."/>
            <person name="Shi L."/>
            <person name="Lu R."/>
            <person name="Comes H.P."/>
            <person name="Ma Y."/>
            <person name="Chen Y."/>
            <person name="Huang G."/>
            <person name="Zhou Y."/>
            <person name="Zheng Z."/>
            <person name="Qiu Y."/>
        </authorList>
    </citation>
    <scope>NUCLEOTIDE SEQUENCE [LARGE SCALE GENOMIC DNA]</scope>
    <source>
        <strain evidence="6">F231</strain>
    </source>
</reference>
<name>A0AAN7LPT2_TRANT</name>
<comment type="similarity">
    <text evidence="2">Belongs to the NET family.</text>
</comment>
<feature type="coiled-coil region" evidence="3">
    <location>
        <begin position="427"/>
        <end position="507"/>
    </location>
</feature>
<evidence type="ECO:0000256" key="4">
    <source>
        <dbReference type="SAM" id="MobiDB-lite"/>
    </source>
</evidence>
<feature type="domain" description="NAB" evidence="5">
    <location>
        <begin position="13"/>
        <end position="93"/>
    </location>
</feature>
<evidence type="ECO:0000256" key="2">
    <source>
        <dbReference type="ARBA" id="ARBA00038006"/>
    </source>
</evidence>
<dbReference type="InterPro" id="IPR011684">
    <property type="entry name" value="NAB"/>
</dbReference>
<keyword evidence="7" id="KW-1185">Reference proteome</keyword>
<evidence type="ECO:0000313" key="7">
    <source>
        <dbReference type="Proteomes" id="UP001346149"/>
    </source>
</evidence>
<feature type="coiled-coil region" evidence="3">
    <location>
        <begin position="586"/>
        <end position="627"/>
    </location>
</feature>
<proteinExistence type="inferred from homology"/>
<evidence type="ECO:0000256" key="3">
    <source>
        <dbReference type="SAM" id="Coils"/>
    </source>
</evidence>
<dbReference type="PANTHER" id="PTHR32258">
    <property type="entry name" value="PROTEIN NETWORKED 4A"/>
    <property type="match status" value="1"/>
</dbReference>
<dbReference type="InterPro" id="IPR051861">
    <property type="entry name" value="NET_actin-binding_domain"/>
</dbReference>
<evidence type="ECO:0000313" key="6">
    <source>
        <dbReference type="EMBL" id="KAK4788639.1"/>
    </source>
</evidence>
<gene>
    <name evidence="6" type="ORF">SAY86_019958</name>
</gene>
<dbReference type="PROSITE" id="PS51774">
    <property type="entry name" value="NAB"/>
    <property type="match status" value="1"/>
</dbReference>
<comment type="caution">
    <text evidence="6">The sequence shown here is derived from an EMBL/GenBank/DDBJ whole genome shotgun (WGS) entry which is preliminary data.</text>
</comment>
<dbReference type="Pfam" id="PF07765">
    <property type="entry name" value="KIP1"/>
    <property type="match status" value="1"/>
</dbReference>
<accession>A0AAN7LPT2</accession>
<dbReference type="Proteomes" id="UP001346149">
    <property type="component" value="Unassembled WGS sequence"/>
</dbReference>
<protein>
    <recommendedName>
        <fullName evidence="5">NAB domain-containing protein</fullName>
    </recommendedName>
</protein>
<evidence type="ECO:0000259" key="5">
    <source>
        <dbReference type="PROSITE" id="PS51774"/>
    </source>
</evidence>
<evidence type="ECO:0000256" key="1">
    <source>
        <dbReference type="ARBA" id="ARBA00023054"/>
    </source>
</evidence>
<dbReference type="PANTHER" id="PTHR32258:SF6">
    <property type="entry name" value="PROTEIN NETWORKED 1A"/>
    <property type="match status" value="1"/>
</dbReference>
<dbReference type="EMBL" id="JAXQNO010000011">
    <property type="protein sequence ID" value="KAK4788639.1"/>
    <property type="molecule type" value="Genomic_DNA"/>
</dbReference>
<dbReference type="GO" id="GO:0005886">
    <property type="term" value="C:plasma membrane"/>
    <property type="evidence" value="ECO:0007669"/>
    <property type="project" value="TreeGrafter"/>
</dbReference>
<feature type="coiled-coil region" evidence="3">
    <location>
        <begin position="150"/>
        <end position="247"/>
    </location>
</feature>
<sequence length="1344" mass="155053">MSSIARANSRGLYSWWWVSHISPRNSKWLQENLSDMDNKIKNMIKLIEEDADSFAKRAEMYYMKRPDLLRLIEEFYRAYRSLAERYDHTTEILRQAHNSVAQAFPDQVPSNLDNSVLAAASSEHGDILVDTEFDVVFLGQLLRGELVKLEAQAEKEIECALAEAQKIKEELKRVEEEKEDVMGRYERSLETISCLEKKLADVDQSIQEVTERSNRVEIEMEILKHALEKMTEEKESSSLECRKLSAKVVELLSLVEKMGEEISQEETGRLLSYGQEEHPKSLEVETALQSLHSIFFQSQEKMKVLKSCNFDLQKQIKRTENEIRTLKESNLSSSLIDVLRGESLSLKDIIRNLEKEVGIQVEEHNVLHQEISLFKDKFDMLNEKYHNVMEQVQSVGIDPDGVGSFVKKLQDEVTNLREFSDHKLMENESLLEKNATLEISISDLSSQLHEVKQKLQDEQLKLMELYDEKLREGATLIEKNTLLENSLSSLNQELEEVKWQLQDEKFKNVKHSEDHLQENAGILEKNALLKNSVSGLDSELEVFKQNPQGEKAWSREHNDENMRRDTALLERTALLENSCSCSNKGLDEVRQKLKLSEESLASVTSQLQIANENLERLQRKSDDTQNLLCNAKAENDQLRITLKKSEDLKLLILDEKLSLLTEKESLLYQLDLTKRRLEDSALRSKNLERKCLSLDRETSENAIHAELSRTRVAELESQVLLQQEGLIKNREFMDKLEEALNNHSEMFIMNNCVQDLEEKNSTRTFDCWSFKKACESSERETFILENSISGRVQELQKFLWRIMDDNFQLNIEKSVLSIITGEMHLEAKKISMEKDTIYENLKVQCENYELSLNLLHEETGKAKLREENLLCDLQKERHEVELWVAQATDYFCKMMSLNFQEILLEEKVREFIQSKTKENELLVKRTSFFEGENTRLMSMFDIHTSVEVPFKDWAESQNSTSVQECLSADSKECSSYEERLGADGGQMKDIKLITHLQSVTVPPNVTTHHTQRRTEPGHSSSGFKSEDEARKIDRLRSKHHDSDHGYDTKDGLVSRGKEVMMDMNRHVKKQAQHPLHPKPEALTKDIVLDQVSDSTFRLNQGDAFSESDERMSELWEATNFSRSIDLKGGVYPNAVHHSGKSFLGKELGVDKMEAYENSYTEHCGGKKVGRFLEGLNADAQKLINLQITVQDLKRKVETAERSRTGRATEYKSVKEQLEETEMAVLNLFDVNHMLTETVQGGFLSRSSGIEMNNGDHVKRKITEQALRGSEEIADLQFEVEKIQLLLRDMEDKVKENRGSLRTSRVNERKASVLFKDFLHARMKSNLKRKKGQFFACVDLPTQGK</sequence>
<organism evidence="6 7">
    <name type="scientific">Trapa natans</name>
    <name type="common">Water chestnut</name>
    <dbReference type="NCBI Taxonomy" id="22666"/>
    <lineage>
        <taxon>Eukaryota</taxon>
        <taxon>Viridiplantae</taxon>
        <taxon>Streptophyta</taxon>
        <taxon>Embryophyta</taxon>
        <taxon>Tracheophyta</taxon>
        <taxon>Spermatophyta</taxon>
        <taxon>Magnoliopsida</taxon>
        <taxon>eudicotyledons</taxon>
        <taxon>Gunneridae</taxon>
        <taxon>Pentapetalae</taxon>
        <taxon>rosids</taxon>
        <taxon>malvids</taxon>
        <taxon>Myrtales</taxon>
        <taxon>Lythraceae</taxon>
        <taxon>Trapa</taxon>
    </lineage>
</organism>